<reference evidence="1" key="1">
    <citation type="journal article" date="2020" name="Stud. Mycol.">
        <title>101 Dothideomycetes genomes: a test case for predicting lifestyles and emergence of pathogens.</title>
        <authorList>
            <person name="Haridas S."/>
            <person name="Albert R."/>
            <person name="Binder M."/>
            <person name="Bloem J."/>
            <person name="Labutti K."/>
            <person name="Salamov A."/>
            <person name="Andreopoulos B."/>
            <person name="Baker S."/>
            <person name="Barry K."/>
            <person name="Bills G."/>
            <person name="Bluhm B."/>
            <person name="Cannon C."/>
            <person name="Castanera R."/>
            <person name="Culley D."/>
            <person name="Daum C."/>
            <person name="Ezra D."/>
            <person name="Gonzalez J."/>
            <person name="Henrissat B."/>
            <person name="Kuo A."/>
            <person name="Liang C."/>
            <person name="Lipzen A."/>
            <person name="Lutzoni F."/>
            <person name="Magnuson J."/>
            <person name="Mondo S."/>
            <person name="Nolan M."/>
            <person name="Ohm R."/>
            <person name="Pangilinan J."/>
            <person name="Park H.-J."/>
            <person name="Ramirez L."/>
            <person name="Alfaro M."/>
            <person name="Sun H."/>
            <person name="Tritt A."/>
            <person name="Yoshinaga Y."/>
            <person name="Zwiers L.-H."/>
            <person name="Turgeon B."/>
            <person name="Goodwin S."/>
            <person name="Spatafora J."/>
            <person name="Crous P."/>
            <person name="Grigoriev I."/>
        </authorList>
    </citation>
    <scope>NUCLEOTIDE SEQUENCE</scope>
    <source>
        <strain evidence="1">ATCC 74209</strain>
    </source>
</reference>
<dbReference type="EMBL" id="ML993881">
    <property type="protein sequence ID" value="KAF2204244.1"/>
    <property type="molecule type" value="Genomic_DNA"/>
</dbReference>
<keyword evidence="2" id="KW-1185">Reference proteome</keyword>
<evidence type="ECO:0000313" key="1">
    <source>
        <dbReference type="EMBL" id="KAF2204244.1"/>
    </source>
</evidence>
<evidence type="ECO:0000313" key="2">
    <source>
        <dbReference type="Proteomes" id="UP000799536"/>
    </source>
</evidence>
<comment type="caution">
    <text evidence="1">The sequence shown here is derived from an EMBL/GenBank/DDBJ whole genome shotgun (WGS) entry which is preliminary data.</text>
</comment>
<sequence>MADRLRGFPKPQLGCLTTQPNAQSVYNPLFYPLLPRNPLSERIQRNSNIENKKRKATNHANCSSDLPDVYRQYFPSIYPAIPNTFHRHIQLGLPNPLISPGEAEPCHPRLAYLSGQSNNEENHKQLEVDGFVKAGFDPIFARNMVYSGRSRFDFHTEDQHIFFYQAPTQLPPEFGGVAFGDDHIGREMWEF</sequence>
<accession>A0A9P4JW04</accession>
<name>A0A9P4JW04_9PLEO</name>
<dbReference type="Proteomes" id="UP000799536">
    <property type="component" value="Unassembled WGS sequence"/>
</dbReference>
<gene>
    <name evidence="1" type="ORF">GQ43DRAFT_192438</name>
</gene>
<protein>
    <submittedName>
        <fullName evidence="1">Uncharacterized protein</fullName>
    </submittedName>
</protein>
<proteinExistence type="predicted"/>
<organism evidence="1 2">
    <name type="scientific">Delitschia confertaspora ATCC 74209</name>
    <dbReference type="NCBI Taxonomy" id="1513339"/>
    <lineage>
        <taxon>Eukaryota</taxon>
        <taxon>Fungi</taxon>
        <taxon>Dikarya</taxon>
        <taxon>Ascomycota</taxon>
        <taxon>Pezizomycotina</taxon>
        <taxon>Dothideomycetes</taxon>
        <taxon>Pleosporomycetidae</taxon>
        <taxon>Pleosporales</taxon>
        <taxon>Delitschiaceae</taxon>
        <taxon>Delitschia</taxon>
    </lineage>
</organism>
<dbReference type="AlphaFoldDB" id="A0A9P4JW04"/>